<reference evidence="1 2" key="1">
    <citation type="submission" date="2015-01" db="EMBL/GenBank/DDBJ databases">
        <title>Comparative genomics of non-oral Prevotella species.</title>
        <authorList>
            <person name="Accetto T."/>
            <person name="Nograsek B."/>
            <person name="Avgustin G."/>
        </authorList>
    </citation>
    <scope>NUCLEOTIDE SEQUENCE [LARGE SCALE GENOMIC DNA]</scope>
    <source>
        <strain evidence="1 2">P5-119</strain>
    </source>
</reference>
<gene>
    <name evidence="1" type="ORF">ST44_09595</name>
</gene>
<proteinExistence type="predicted"/>
<keyword evidence="2" id="KW-1185">Reference proteome</keyword>
<dbReference type="RefSeq" id="WP_042519704.1">
    <property type="nucleotide sequence ID" value="NZ_JXQK01000067.1"/>
</dbReference>
<evidence type="ECO:0000313" key="2">
    <source>
        <dbReference type="Proteomes" id="UP000032046"/>
    </source>
</evidence>
<organism evidence="1 2">
    <name type="scientific">Prevotella pectinovora</name>
    <dbReference type="NCBI Taxonomy" id="1602169"/>
    <lineage>
        <taxon>Bacteria</taxon>
        <taxon>Pseudomonadati</taxon>
        <taxon>Bacteroidota</taxon>
        <taxon>Bacteroidia</taxon>
        <taxon>Bacteroidales</taxon>
        <taxon>Prevotellaceae</taxon>
        <taxon>Prevotella</taxon>
    </lineage>
</organism>
<accession>A0A0D0ISI3</accession>
<comment type="caution">
    <text evidence="1">The sequence shown here is derived from an EMBL/GenBank/DDBJ whole genome shotgun (WGS) entry which is preliminary data.</text>
</comment>
<dbReference type="Proteomes" id="UP000032046">
    <property type="component" value="Unassembled WGS sequence"/>
</dbReference>
<dbReference type="EMBL" id="JXQK01000067">
    <property type="protein sequence ID" value="KIP61318.1"/>
    <property type="molecule type" value="Genomic_DNA"/>
</dbReference>
<dbReference type="AlphaFoldDB" id="A0A0D0ISI3"/>
<protein>
    <submittedName>
        <fullName evidence="1">Uncharacterized protein</fullName>
    </submittedName>
</protein>
<evidence type="ECO:0000313" key="1">
    <source>
        <dbReference type="EMBL" id="KIP61318.1"/>
    </source>
</evidence>
<name>A0A0D0ISI3_9BACT</name>
<sequence length="117" mass="14227">MITLKSTCCRLLDDNNRGVSFYKVITKVTDGVNTASFQRYRVIPSWNDQSEKQRRKHFREEVNEELFEVLNNYETIQENWEKIQEDMKESKHRSHQNFEAYHKCINSVHGFWELYDF</sequence>